<feature type="region of interest" description="Disordered" evidence="1">
    <location>
        <begin position="74"/>
        <end position="98"/>
    </location>
</feature>
<proteinExistence type="predicted"/>
<dbReference type="RefSeq" id="XP_009497629.1">
    <property type="nucleotide sequence ID" value="XM_009499354.1"/>
</dbReference>
<gene>
    <name evidence="2" type="ORF">H696_05539</name>
</gene>
<dbReference type="EMBL" id="KB932211">
    <property type="protein sequence ID" value="KCV68062.1"/>
    <property type="molecule type" value="Genomic_DNA"/>
</dbReference>
<name>A0A058Z3H8_FONAL</name>
<organism evidence="2">
    <name type="scientific">Fonticula alba</name>
    <name type="common">Slime mold</name>
    <dbReference type="NCBI Taxonomy" id="691883"/>
    <lineage>
        <taxon>Eukaryota</taxon>
        <taxon>Rotosphaerida</taxon>
        <taxon>Fonticulaceae</taxon>
        <taxon>Fonticula</taxon>
    </lineage>
</organism>
<sequence length="98" mass="10373">MAGDLFLPSDMFSAGNMLWACLTRSSPWKGRTLADIVLLVLDGQRPSLRKIPEPMAAAAGAPLLDFLQAAWSPEPQDRPSAAALRQACAAAAAPDQPE</sequence>
<reference evidence="2" key="1">
    <citation type="submission" date="2013-04" db="EMBL/GenBank/DDBJ databases">
        <title>The Genome Sequence of Fonticula alba ATCC 38817.</title>
        <authorList>
            <consortium name="The Broad Institute Genomics Platform"/>
            <person name="Russ C."/>
            <person name="Cuomo C."/>
            <person name="Burger G."/>
            <person name="Gray M.W."/>
            <person name="Holland P.W.H."/>
            <person name="King N."/>
            <person name="Lang F.B.F."/>
            <person name="Roger A.J."/>
            <person name="Ruiz-Trillo I."/>
            <person name="Brown M."/>
            <person name="Walker B."/>
            <person name="Young S."/>
            <person name="Zeng Q."/>
            <person name="Gargeya S."/>
            <person name="Fitzgerald M."/>
            <person name="Haas B."/>
            <person name="Abouelleil A."/>
            <person name="Allen A.W."/>
            <person name="Alvarado L."/>
            <person name="Arachchi H.M."/>
            <person name="Berlin A.M."/>
            <person name="Chapman S.B."/>
            <person name="Gainer-Dewar J."/>
            <person name="Goldberg J."/>
            <person name="Griggs A."/>
            <person name="Gujja S."/>
            <person name="Hansen M."/>
            <person name="Howarth C."/>
            <person name="Imamovic A."/>
            <person name="Ireland A."/>
            <person name="Larimer J."/>
            <person name="McCowan C."/>
            <person name="Murphy C."/>
            <person name="Pearson M."/>
            <person name="Poon T.W."/>
            <person name="Priest M."/>
            <person name="Roberts A."/>
            <person name="Saif S."/>
            <person name="Shea T."/>
            <person name="Sisk P."/>
            <person name="Sykes S."/>
            <person name="Wortman J."/>
            <person name="Nusbaum C."/>
            <person name="Birren B."/>
        </authorList>
    </citation>
    <scope>NUCLEOTIDE SEQUENCE [LARGE SCALE GENOMIC DNA]</scope>
    <source>
        <strain evidence="2">ATCC 38817</strain>
    </source>
</reference>
<dbReference type="GeneID" id="20530264"/>
<evidence type="ECO:0000313" key="2">
    <source>
        <dbReference type="EMBL" id="KCV68062.1"/>
    </source>
</evidence>
<feature type="compositionally biased region" description="Low complexity" evidence="1">
    <location>
        <begin position="81"/>
        <end position="98"/>
    </location>
</feature>
<evidence type="ECO:0000256" key="1">
    <source>
        <dbReference type="SAM" id="MobiDB-lite"/>
    </source>
</evidence>
<dbReference type="AlphaFoldDB" id="A0A058Z3H8"/>
<dbReference type="Proteomes" id="UP000030693">
    <property type="component" value="Unassembled WGS sequence"/>
</dbReference>
<dbReference type="InterPro" id="IPR011009">
    <property type="entry name" value="Kinase-like_dom_sf"/>
</dbReference>
<keyword evidence="3" id="KW-1185">Reference proteome</keyword>
<accession>A0A058Z3H8</accession>
<evidence type="ECO:0000313" key="3">
    <source>
        <dbReference type="Proteomes" id="UP000030693"/>
    </source>
</evidence>
<dbReference type="Gene3D" id="1.10.510.10">
    <property type="entry name" value="Transferase(Phosphotransferase) domain 1"/>
    <property type="match status" value="1"/>
</dbReference>
<dbReference type="OrthoDB" id="4062651at2759"/>
<evidence type="ECO:0008006" key="4">
    <source>
        <dbReference type="Google" id="ProtNLM"/>
    </source>
</evidence>
<dbReference type="SUPFAM" id="SSF56112">
    <property type="entry name" value="Protein kinase-like (PK-like)"/>
    <property type="match status" value="1"/>
</dbReference>
<protein>
    <recommendedName>
        <fullName evidence="4">Protein kinase domain-containing protein</fullName>
    </recommendedName>
</protein>